<evidence type="ECO:0000256" key="5">
    <source>
        <dbReference type="ARBA" id="ARBA00048542"/>
    </source>
</evidence>
<comment type="subunit">
    <text evidence="6">Homodimer.</text>
</comment>
<dbReference type="InterPro" id="IPR023048">
    <property type="entry name" value="NADH:quinone_OxRdtase_FMN_depd"/>
</dbReference>
<proteinExistence type="inferred from homology"/>
<dbReference type="OrthoDB" id="9787136at2"/>
<dbReference type="AlphaFoldDB" id="A0A1B2ERP3"/>
<evidence type="ECO:0000313" key="8">
    <source>
        <dbReference type="EMBL" id="ANY82640.1"/>
    </source>
</evidence>
<accession>A0A1B2ERP3</accession>
<protein>
    <recommendedName>
        <fullName evidence="6">FMN dependent NADH:quinone oxidoreductase</fullName>
        <ecNumber evidence="6">1.6.5.-</ecNumber>
    </recommendedName>
    <alternativeName>
        <fullName evidence="6">Azo-dye reductase</fullName>
    </alternativeName>
    <alternativeName>
        <fullName evidence="6">FMN-dependent NADH-azo compound oxidoreductase</fullName>
    </alternativeName>
    <alternativeName>
        <fullName evidence="6">FMN-dependent NADH-azoreductase</fullName>
        <ecNumber evidence="6">1.7.1.17</ecNumber>
    </alternativeName>
</protein>
<comment type="catalytic activity">
    <reaction evidence="5">
        <text>N,N-dimethyl-1,4-phenylenediamine + anthranilate + 2 NAD(+) = 2-(4-dimethylaminophenyl)diazenylbenzoate + 2 NADH + 2 H(+)</text>
        <dbReference type="Rhea" id="RHEA:55872"/>
        <dbReference type="ChEBI" id="CHEBI:15378"/>
        <dbReference type="ChEBI" id="CHEBI:15783"/>
        <dbReference type="ChEBI" id="CHEBI:16567"/>
        <dbReference type="ChEBI" id="CHEBI:57540"/>
        <dbReference type="ChEBI" id="CHEBI:57945"/>
        <dbReference type="ChEBI" id="CHEBI:71579"/>
        <dbReference type="EC" id="1.7.1.17"/>
    </reaction>
    <physiologicalReaction direction="right-to-left" evidence="5">
        <dbReference type="Rhea" id="RHEA:55874"/>
    </physiologicalReaction>
</comment>
<dbReference type="RefSeq" id="WP_099513743.1">
    <property type="nucleotide sequence ID" value="NZ_CP016617.1"/>
</dbReference>
<dbReference type="KEGG" id="moc:BB934_30705"/>
<keyword evidence="1 6" id="KW-0285">Flavoprotein</keyword>
<reference evidence="8" key="1">
    <citation type="submission" date="2016-07" db="EMBL/GenBank/DDBJ databases">
        <title>Microvirga ossetica sp. nov. a new species of rhizobia isolated from root nodules of the legume species Vicia alpestris Steven originated from North Ossetia region in the Caucasus.</title>
        <authorList>
            <person name="Safronova V.I."/>
            <person name="Kuznetsova I.G."/>
            <person name="Sazanova A.L."/>
            <person name="Belimov A."/>
            <person name="Andronov E."/>
            <person name="Osledkin Y.S."/>
            <person name="Onishchuk O.P."/>
            <person name="Kurchak O.N."/>
            <person name="Shaposhnikov A.I."/>
            <person name="Willems A."/>
            <person name="Tikhonovich I.A."/>
        </authorList>
    </citation>
    <scope>NUCLEOTIDE SEQUENCE [LARGE SCALE GENOMIC DNA]</scope>
    <source>
        <strain evidence="8">V5/3M</strain>
        <plasmid evidence="8">unnamed1</plasmid>
    </source>
</reference>
<gene>
    <name evidence="6" type="primary">azoR</name>
    <name evidence="8" type="ORF">BB934_30705</name>
</gene>
<dbReference type="HAMAP" id="MF_01216">
    <property type="entry name" value="Azoreductase_type1"/>
    <property type="match status" value="1"/>
</dbReference>
<evidence type="ECO:0000256" key="2">
    <source>
        <dbReference type="ARBA" id="ARBA00022643"/>
    </source>
</evidence>
<dbReference type="EC" id="1.7.1.17" evidence="6"/>
<keyword evidence="4 6" id="KW-0520">NAD</keyword>
<dbReference type="EC" id="1.6.5.-" evidence="6"/>
<organism evidence="8">
    <name type="scientific">Microvirga ossetica</name>
    <dbReference type="NCBI Taxonomy" id="1882682"/>
    <lineage>
        <taxon>Bacteria</taxon>
        <taxon>Pseudomonadati</taxon>
        <taxon>Pseudomonadota</taxon>
        <taxon>Alphaproteobacteria</taxon>
        <taxon>Hyphomicrobiales</taxon>
        <taxon>Methylobacteriaceae</taxon>
        <taxon>Microvirga</taxon>
    </lineage>
</organism>
<keyword evidence="8" id="KW-0614">Plasmid</keyword>
<dbReference type="GO" id="GO:0010181">
    <property type="term" value="F:FMN binding"/>
    <property type="evidence" value="ECO:0007669"/>
    <property type="project" value="UniProtKB-UniRule"/>
</dbReference>
<feature type="binding site" evidence="6">
    <location>
        <begin position="16"/>
        <end position="18"/>
    </location>
    <ligand>
        <name>FMN</name>
        <dbReference type="ChEBI" id="CHEBI:58210"/>
    </ligand>
</feature>
<evidence type="ECO:0000256" key="4">
    <source>
        <dbReference type="ARBA" id="ARBA00023027"/>
    </source>
</evidence>
<comment type="similarity">
    <text evidence="6">Belongs to the azoreductase type 1 family.</text>
</comment>
<dbReference type="GO" id="GO:0016655">
    <property type="term" value="F:oxidoreductase activity, acting on NAD(P)H, quinone or similar compound as acceptor"/>
    <property type="evidence" value="ECO:0007669"/>
    <property type="project" value="InterPro"/>
</dbReference>
<dbReference type="EMBL" id="CP016617">
    <property type="protein sequence ID" value="ANY82640.1"/>
    <property type="molecule type" value="Genomic_DNA"/>
</dbReference>
<feature type="binding site" evidence="6">
    <location>
        <begin position="95"/>
        <end position="98"/>
    </location>
    <ligand>
        <name>FMN</name>
        <dbReference type="ChEBI" id="CHEBI:58210"/>
    </ligand>
</feature>
<dbReference type="Gene3D" id="3.40.50.360">
    <property type="match status" value="1"/>
</dbReference>
<dbReference type="PANTHER" id="PTHR43741">
    <property type="entry name" value="FMN-DEPENDENT NADH-AZOREDUCTASE 1"/>
    <property type="match status" value="1"/>
</dbReference>
<dbReference type="Pfam" id="PF02525">
    <property type="entry name" value="Flavodoxin_2"/>
    <property type="match status" value="1"/>
</dbReference>
<name>A0A1B2ERP3_9HYPH</name>
<dbReference type="PANTHER" id="PTHR43741:SF2">
    <property type="entry name" value="FMN-DEPENDENT NADH:QUINONE OXIDOREDUCTASE"/>
    <property type="match status" value="1"/>
</dbReference>
<comment type="function">
    <text evidence="6">Also exhibits azoreductase activity. Catalyzes the reductive cleavage of the azo bond in aromatic azo compounds to the corresponding amines.</text>
</comment>
<dbReference type="InterPro" id="IPR029039">
    <property type="entry name" value="Flavoprotein-like_sf"/>
</dbReference>
<comment type="cofactor">
    <cofactor evidence="6">
        <name>FMN</name>
        <dbReference type="ChEBI" id="CHEBI:58210"/>
    </cofactor>
    <text evidence="6">Binds 1 FMN per subunit.</text>
</comment>
<sequence length="209" mass="22219">MSTALVITSSALGEASVSSQLVAETVARLRSRDPALRVIARDLGREPVPHLTIDSATALRGGEPSNAAQAAAQFLSDGLIAELKAADTLIIGAPMYNFGMPSTLKAWFDHVLRAGITFSYSESGPEGLLKGKRAVVVLSRGGLYSEGPAQAMDSQEPHLRNLLAFMGITDVTFLRAEKLAFGPEAREQAIEAVRRQIDETIGEACRKAA</sequence>
<evidence type="ECO:0000259" key="7">
    <source>
        <dbReference type="Pfam" id="PF02525"/>
    </source>
</evidence>
<comment type="function">
    <text evidence="6">Quinone reductase that provides resistance to thiol-specific stress caused by electrophilic quinones.</text>
</comment>
<dbReference type="InterPro" id="IPR003680">
    <property type="entry name" value="Flavodoxin_fold"/>
</dbReference>
<dbReference type="GO" id="GO:0016652">
    <property type="term" value="F:oxidoreductase activity, acting on NAD(P)H as acceptor"/>
    <property type="evidence" value="ECO:0007669"/>
    <property type="project" value="UniProtKB-UniRule"/>
</dbReference>
<keyword evidence="3 6" id="KW-0560">Oxidoreductase</keyword>
<evidence type="ECO:0000256" key="1">
    <source>
        <dbReference type="ARBA" id="ARBA00022630"/>
    </source>
</evidence>
<feature type="binding site" evidence="6">
    <location>
        <begin position="139"/>
        <end position="142"/>
    </location>
    <ligand>
        <name>FMN</name>
        <dbReference type="ChEBI" id="CHEBI:58210"/>
    </ligand>
</feature>
<keyword evidence="2 6" id="KW-0288">FMN</keyword>
<feature type="binding site" evidence="6">
    <location>
        <position position="10"/>
    </location>
    <ligand>
        <name>FMN</name>
        <dbReference type="ChEBI" id="CHEBI:58210"/>
    </ligand>
</feature>
<geneLocation type="plasmid" evidence="8">
    <name>unnamed1</name>
</geneLocation>
<evidence type="ECO:0000256" key="3">
    <source>
        <dbReference type="ARBA" id="ARBA00023002"/>
    </source>
</evidence>
<evidence type="ECO:0000256" key="6">
    <source>
        <dbReference type="HAMAP-Rule" id="MF_01216"/>
    </source>
</evidence>
<comment type="catalytic activity">
    <reaction evidence="6">
        <text>2 a quinone + NADH + H(+) = 2 a 1,4-benzosemiquinone + NAD(+)</text>
        <dbReference type="Rhea" id="RHEA:65952"/>
        <dbReference type="ChEBI" id="CHEBI:15378"/>
        <dbReference type="ChEBI" id="CHEBI:57540"/>
        <dbReference type="ChEBI" id="CHEBI:57945"/>
        <dbReference type="ChEBI" id="CHEBI:132124"/>
        <dbReference type="ChEBI" id="CHEBI:134225"/>
    </reaction>
</comment>
<feature type="domain" description="Flavodoxin-like fold" evidence="7">
    <location>
        <begin position="3"/>
        <end position="199"/>
    </location>
</feature>
<dbReference type="InterPro" id="IPR050104">
    <property type="entry name" value="FMN-dep_NADH:Q_OxRdtase_AzoR1"/>
</dbReference>
<dbReference type="SUPFAM" id="SSF52218">
    <property type="entry name" value="Flavoproteins"/>
    <property type="match status" value="1"/>
</dbReference>
<dbReference type="GO" id="GO:0009055">
    <property type="term" value="F:electron transfer activity"/>
    <property type="evidence" value="ECO:0007669"/>
    <property type="project" value="UniProtKB-UniRule"/>
</dbReference>